<dbReference type="EMBL" id="JBGUBD010000002">
    <property type="protein sequence ID" value="MFA9477328.1"/>
    <property type="molecule type" value="Genomic_DNA"/>
</dbReference>
<dbReference type="Proteomes" id="UP001575105">
    <property type="component" value="Unassembled WGS sequence"/>
</dbReference>
<dbReference type="PROSITE" id="PS50006">
    <property type="entry name" value="FHA_DOMAIN"/>
    <property type="match status" value="1"/>
</dbReference>
<reference evidence="2 3" key="1">
    <citation type="submission" date="2024-08" db="EMBL/GenBank/DDBJ databases">
        <title>Whole-genome sequencing of halo(alkali)philic microorganisms from hypersaline lakes.</title>
        <authorList>
            <person name="Sorokin D.Y."/>
            <person name="Merkel A.Y."/>
            <person name="Messina E."/>
            <person name="Yakimov M."/>
        </authorList>
    </citation>
    <scope>NUCLEOTIDE SEQUENCE [LARGE SCALE GENOMIC DNA]</scope>
    <source>
        <strain evidence="2 3">AB-hyl4</strain>
    </source>
</reference>
<dbReference type="CDD" id="cd00060">
    <property type="entry name" value="FHA"/>
    <property type="match status" value="1"/>
</dbReference>
<dbReference type="SMART" id="SM00240">
    <property type="entry name" value="FHA"/>
    <property type="match status" value="1"/>
</dbReference>
<dbReference type="RefSeq" id="WP_425344253.1">
    <property type="nucleotide sequence ID" value="NZ_JBGUBD010000002.1"/>
</dbReference>
<dbReference type="Pfam" id="PF00498">
    <property type="entry name" value="FHA"/>
    <property type="match status" value="1"/>
</dbReference>
<accession>A0ABV4U152</accession>
<evidence type="ECO:0000259" key="1">
    <source>
        <dbReference type="PROSITE" id="PS50006"/>
    </source>
</evidence>
<sequence>MATILVMNGPCEGRWFPVPIDRPLVVGRDRSLLATLPDVKTSRHHLEVRFMPYENGYVVADKASRNGVFVNGHRISHYKTLAEEDRIRLGYTVLIFTEHDFEDQGESRQFLRKALSRHQDDLQRIKQEQATRSAKPEQPASRFNIGRLLGWGRPE</sequence>
<organism evidence="2 3">
    <name type="scientific">Natronomicrosphaera hydrolytica</name>
    <dbReference type="NCBI Taxonomy" id="3242702"/>
    <lineage>
        <taxon>Bacteria</taxon>
        <taxon>Pseudomonadati</taxon>
        <taxon>Planctomycetota</taxon>
        <taxon>Phycisphaerae</taxon>
        <taxon>Phycisphaerales</taxon>
        <taxon>Phycisphaeraceae</taxon>
        <taxon>Natronomicrosphaera</taxon>
    </lineage>
</organism>
<evidence type="ECO:0000313" key="3">
    <source>
        <dbReference type="Proteomes" id="UP001575105"/>
    </source>
</evidence>
<comment type="caution">
    <text evidence="2">The sequence shown here is derived from an EMBL/GenBank/DDBJ whole genome shotgun (WGS) entry which is preliminary data.</text>
</comment>
<dbReference type="InterPro" id="IPR000253">
    <property type="entry name" value="FHA_dom"/>
</dbReference>
<gene>
    <name evidence="2" type="ORF">ACERK3_03355</name>
</gene>
<dbReference type="InterPro" id="IPR008984">
    <property type="entry name" value="SMAD_FHA_dom_sf"/>
</dbReference>
<evidence type="ECO:0000313" key="2">
    <source>
        <dbReference type="EMBL" id="MFA9477328.1"/>
    </source>
</evidence>
<proteinExistence type="predicted"/>
<dbReference type="Gene3D" id="2.60.200.20">
    <property type="match status" value="1"/>
</dbReference>
<dbReference type="SUPFAM" id="SSF49879">
    <property type="entry name" value="SMAD/FHA domain"/>
    <property type="match status" value="1"/>
</dbReference>
<name>A0ABV4U152_9BACT</name>
<keyword evidence="3" id="KW-1185">Reference proteome</keyword>
<protein>
    <submittedName>
        <fullName evidence="2">FHA domain-containing protein</fullName>
    </submittedName>
</protein>
<feature type="domain" description="FHA" evidence="1">
    <location>
        <begin position="24"/>
        <end position="75"/>
    </location>
</feature>